<dbReference type="AlphaFoldDB" id="A0A9P7UMP3"/>
<organism evidence="1 2">
    <name type="scientific">Marasmius oreades</name>
    <name type="common">fairy-ring Marasmius</name>
    <dbReference type="NCBI Taxonomy" id="181124"/>
    <lineage>
        <taxon>Eukaryota</taxon>
        <taxon>Fungi</taxon>
        <taxon>Dikarya</taxon>
        <taxon>Basidiomycota</taxon>
        <taxon>Agaricomycotina</taxon>
        <taxon>Agaricomycetes</taxon>
        <taxon>Agaricomycetidae</taxon>
        <taxon>Agaricales</taxon>
        <taxon>Marasmiineae</taxon>
        <taxon>Marasmiaceae</taxon>
        <taxon>Marasmius</taxon>
    </lineage>
</organism>
<evidence type="ECO:0000313" key="1">
    <source>
        <dbReference type="EMBL" id="KAG7087887.1"/>
    </source>
</evidence>
<dbReference type="KEGG" id="more:E1B28_011934"/>
<comment type="caution">
    <text evidence="1">The sequence shown here is derived from an EMBL/GenBank/DDBJ whole genome shotgun (WGS) entry which is preliminary data.</text>
</comment>
<name>A0A9P7UMP3_9AGAR</name>
<protein>
    <submittedName>
        <fullName evidence="1">Uncharacterized protein</fullName>
    </submittedName>
</protein>
<dbReference type="Pfam" id="PF16850">
    <property type="entry name" value="Inhibitor_I66"/>
    <property type="match status" value="1"/>
</dbReference>
<dbReference type="Gene3D" id="2.80.10.50">
    <property type="match status" value="1"/>
</dbReference>
<proteinExistence type="predicted"/>
<dbReference type="GO" id="GO:0004867">
    <property type="term" value="F:serine-type endopeptidase inhibitor activity"/>
    <property type="evidence" value="ECO:0007669"/>
    <property type="project" value="InterPro"/>
</dbReference>
<sequence length="132" mass="15009">MPLESGDYFILAAHTPGHIYPVARMNDAYPQPVLKYNKAVRPEIATWEVKSLSDTNTYYLYNGGKPAACMNNFVWLNETQQVWRIEPASDEGKFIILSEDRKFGWVAPDGEDAIECRDNVEPSLFEIYAADT</sequence>
<dbReference type="GeneID" id="66081009"/>
<dbReference type="EMBL" id="CM032188">
    <property type="protein sequence ID" value="KAG7087887.1"/>
    <property type="molecule type" value="Genomic_DNA"/>
</dbReference>
<dbReference type="RefSeq" id="XP_043004358.1">
    <property type="nucleotide sequence ID" value="XM_043156994.1"/>
</dbReference>
<keyword evidence="2" id="KW-1185">Reference proteome</keyword>
<gene>
    <name evidence="1" type="ORF">E1B28_011934</name>
</gene>
<dbReference type="InterPro" id="IPR031755">
    <property type="entry name" value="Inhibitor_I66"/>
</dbReference>
<evidence type="ECO:0000313" key="2">
    <source>
        <dbReference type="Proteomes" id="UP001049176"/>
    </source>
</evidence>
<dbReference type="OrthoDB" id="3439489at2759"/>
<dbReference type="Proteomes" id="UP001049176">
    <property type="component" value="Chromosome 8"/>
</dbReference>
<accession>A0A9P7UMP3</accession>
<reference evidence="1" key="1">
    <citation type="journal article" date="2021" name="Genome Biol. Evol.">
        <title>The assembled and annotated genome of the fairy-ring fungus Marasmius oreades.</title>
        <authorList>
            <person name="Hiltunen M."/>
            <person name="Ament-Velasquez S.L."/>
            <person name="Johannesson H."/>
        </authorList>
    </citation>
    <scope>NUCLEOTIDE SEQUENCE</scope>
    <source>
        <strain evidence="1">03SP1</strain>
    </source>
</reference>